<name>A0A4D6MHS8_VIGUN</name>
<evidence type="ECO:0000256" key="2">
    <source>
        <dbReference type="ARBA" id="ARBA00022771"/>
    </source>
</evidence>
<dbReference type="GO" id="GO:0008270">
    <property type="term" value="F:zinc ion binding"/>
    <property type="evidence" value="ECO:0007669"/>
    <property type="project" value="UniProtKB-KW"/>
</dbReference>
<feature type="region of interest" description="Disordered" evidence="5">
    <location>
        <begin position="19"/>
        <end position="85"/>
    </location>
</feature>
<proteinExistence type="predicted"/>
<evidence type="ECO:0000259" key="7">
    <source>
        <dbReference type="PROSITE" id="PS50089"/>
    </source>
</evidence>
<keyword evidence="3" id="KW-0862">Zinc</keyword>
<dbReference type="EMBL" id="CP039351">
    <property type="protein sequence ID" value="QCD99556.1"/>
    <property type="molecule type" value="Genomic_DNA"/>
</dbReference>
<feature type="transmembrane region" description="Helical" evidence="6">
    <location>
        <begin position="123"/>
        <end position="143"/>
    </location>
</feature>
<dbReference type="PROSITE" id="PS50089">
    <property type="entry name" value="ZF_RING_2"/>
    <property type="match status" value="1"/>
</dbReference>
<feature type="transmembrane region" description="Helical" evidence="6">
    <location>
        <begin position="243"/>
        <end position="276"/>
    </location>
</feature>
<evidence type="ECO:0000313" key="9">
    <source>
        <dbReference type="Proteomes" id="UP000501690"/>
    </source>
</evidence>
<dbReference type="PANTHER" id="PTHR46225:SF28">
    <property type="entry name" value="TRANSCRIPTION FACTOR C2H2 FAMILY-RELATED"/>
    <property type="match status" value="1"/>
</dbReference>
<dbReference type="InterPro" id="IPR011016">
    <property type="entry name" value="Znf_RING-CH"/>
</dbReference>
<dbReference type="SMART" id="SM00744">
    <property type="entry name" value="RINGv"/>
    <property type="match status" value="1"/>
</dbReference>
<evidence type="ECO:0000256" key="4">
    <source>
        <dbReference type="PROSITE-ProRule" id="PRU00175"/>
    </source>
</evidence>
<feature type="compositionally biased region" description="Low complexity" evidence="5">
    <location>
        <begin position="62"/>
        <end position="73"/>
    </location>
</feature>
<reference evidence="8 9" key="1">
    <citation type="submission" date="2019-04" db="EMBL/GenBank/DDBJ databases">
        <title>An improved genome assembly and genetic linkage map for asparagus bean, Vigna unguiculata ssp. sesquipedialis.</title>
        <authorList>
            <person name="Xia Q."/>
            <person name="Zhang R."/>
            <person name="Dong Y."/>
        </authorList>
    </citation>
    <scope>NUCLEOTIDE SEQUENCE [LARGE SCALE GENOMIC DNA]</scope>
    <source>
        <tissue evidence="8">Leaf</tissue>
    </source>
</reference>
<keyword evidence="9" id="KW-1185">Reference proteome</keyword>
<keyword evidence="1" id="KW-0479">Metal-binding</keyword>
<dbReference type="AlphaFoldDB" id="A0A4D6MHS8"/>
<dbReference type="Proteomes" id="UP000501690">
    <property type="component" value="Linkage Group LG7"/>
</dbReference>
<feature type="transmembrane region" description="Helical" evidence="6">
    <location>
        <begin position="210"/>
        <end position="231"/>
    </location>
</feature>
<organism evidence="8 9">
    <name type="scientific">Vigna unguiculata</name>
    <name type="common">Cowpea</name>
    <dbReference type="NCBI Taxonomy" id="3917"/>
    <lineage>
        <taxon>Eukaryota</taxon>
        <taxon>Viridiplantae</taxon>
        <taxon>Streptophyta</taxon>
        <taxon>Embryophyta</taxon>
        <taxon>Tracheophyta</taxon>
        <taxon>Spermatophyta</taxon>
        <taxon>Magnoliopsida</taxon>
        <taxon>eudicotyledons</taxon>
        <taxon>Gunneridae</taxon>
        <taxon>Pentapetalae</taxon>
        <taxon>rosids</taxon>
        <taxon>fabids</taxon>
        <taxon>Fabales</taxon>
        <taxon>Fabaceae</taxon>
        <taxon>Papilionoideae</taxon>
        <taxon>50 kb inversion clade</taxon>
        <taxon>NPAAA clade</taxon>
        <taxon>indigoferoid/millettioid clade</taxon>
        <taxon>Phaseoleae</taxon>
        <taxon>Vigna</taxon>
    </lineage>
</organism>
<dbReference type="Pfam" id="PF13639">
    <property type="entry name" value="zf-RING_2"/>
    <property type="match status" value="1"/>
</dbReference>
<dbReference type="SMART" id="SM00184">
    <property type="entry name" value="RING"/>
    <property type="match status" value="1"/>
</dbReference>
<evidence type="ECO:0000256" key="5">
    <source>
        <dbReference type="SAM" id="MobiDB-lite"/>
    </source>
</evidence>
<feature type="transmembrane region" description="Helical" evidence="6">
    <location>
        <begin position="91"/>
        <end position="111"/>
    </location>
</feature>
<keyword evidence="6" id="KW-0812">Transmembrane</keyword>
<dbReference type="InterPro" id="IPR001841">
    <property type="entry name" value="Znf_RING"/>
</dbReference>
<dbReference type="CDD" id="cd16461">
    <property type="entry name" value="RING-H2_EL5-like"/>
    <property type="match status" value="1"/>
</dbReference>
<evidence type="ECO:0000256" key="1">
    <source>
        <dbReference type="ARBA" id="ARBA00022723"/>
    </source>
</evidence>
<feature type="domain" description="RING-type" evidence="7">
    <location>
        <begin position="340"/>
        <end position="381"/>
    </location>
</feature>
<dbReference type="SUPFAM" id="SSF57850">
    <property type="entry name" value="RING/U-box"/>
    <property type="match status" value="1"/>
</dbReference>
<evidence type="ECO:0000313" key="8">
    <source>
        <dbReference type="EMBL" id="QCD99556.1"/>
    </source>
</evidence>
<gene>
    <name evidence="8" type="ORF">DEO72_LG7g839</name>
</gene>
<evidence type="ECO:0000256" key="3">
    <source>
        <dbReference type="ARBA" id="ARBA00022833"/>
    </source>
</evidence>
<dbReference type="FunFam" id="3.30.40.10:FF:000348">
    <property type="entry name" value="E3 ubiquitin-protein ligase"/>
    <property type="match status" value="1"/>
</dbReference>
<keyword evidence="6" id="KW-1133">Transmembrane helix</keyword>
<protein>
    <submittedName>
        <fullName evidence="8">Integrator complex subunit 11</fullName>
    </submittedName>
</protein>
<accession>A0A4D6MHS8</accession>
<evidence type="ECO:0000256" key="6">
    <source>
        <dbReference type="SAM" id="Phobius"/>
    </source>
</evidence>
<keyword evidence="2 4" id="KW-0863">Zinc-finger</keyword>
<dbReference type="InterPro" id="IPR013083">
    <property type="entry name" value="Znf_RING/FYVE/PHD"/>
</dbReference>
<sequence length="475" mass="52504">MERPGSLNGSQHVIEIAGSSDASTSTATHHNSNFNGTDVTVHEERVTGARTPLSHPSVSVASLSNGSNSRNSSFMRRGDTRRNRSPVHSGLWISIELVLLVSQIVASIVVLSLSRHERPRTPLFQWIIGYASGCVATLPLLYWRYYHHNHTREQDSSQSRQTSPRINDPSGTLLFSSRTSGGEDGQVVASSRSNQASVLMNRRMKTLVEYFKISLDCFFAVWFVVGNVWIFGGHSSADEAPNLYRLCIVFLAFSCIGYAMPFILCSTICCCLPCIISILGVREDMSQNRGATSESINALPTYKFKMKKNKRNGEGNSTEGGVVAAGTEKERVISGEDAVCCICLAKYENNDELRELPCSHLFHKDCVDKWLKINSLCPLCKNDVGENLTGLVSSEDASQHRKRKKELVTFGDGGNYLFMKLNFAQAMIANSYDLASFCPPNELTRLPDRKLVGSEQSSEFGRRIGGSEIGYFYTS</sequence>
<dbReference type="PANTHER" id="PTHR46225">
    <property type="entry name" value="C3H4 TYPE ZINC FINGER PROTEIN"/>
    <property type="match status" value="1"/>
</dbReference>
<feature type="compositionally biased region" description="Low complexity" evidence="5">
    <location>
        <begin position="19"/>
        <end position="33"/>
    </location>
</feature>
<keyword evidence="6" id="KW-0472">Membrane</keyword>
<dbReference type="Gene3D" id="3.30.40.10">
    <property type="entry name" value="Zinc/RING finger domain, C3HC4 (zinc finger)"/>
    <property type="match status" value="1"/>
</dbReference>